<dbReference type="GO" id="GO:0005743">
    <property type="term" value="C:mitochondrial inner membrane"/>
    <property type="evidence" value="ECO:0007669"/>
    <property type="project" value="UniProtKB-SubCell"/>
</dbReference>
<reference evidence="12" key="3">
    <citation type="submission" date="2025-09" db="UniProtKB">
        <authorList>
            <consortium name="Ensembl"/>
        </authorList>
    </citation>
    <scope>IDENTIFICATION</scope>
</reference>
<proteinExistence type="inferred from homology"/>
<dbReference type="Proteomes" id="UP000694580">
    <property type="component" value="Chromosome 18"/>
</dbReference>
<keyword evidence="8" id="KW-0496">Mitochondrion</keyword>
<evidence type="ECO:0000256" key="8">
    <source>
        <dbReference type="ARBA" id="ARBA00023128"/>
    </source>
</evidence>
<evidence type="ECO:0000256" key="10">
    <source>
        <dbReference type="PROSITE-ProRule" id="PRU00282"/>
    </source>
</evidence>
<dbReference type="Gene3D" id="1.50.40.10">
    <property type="entry name" value="Mitochondrial carrier domain"/>
    <property type="match status" value="1"/>
</dbReference>
<keyword evidence="6" id="KW-0999">Mitochondrion inner membrane</keyword>
<evidence type="ECO:0000256" key="2">
    <source>
        <dbReference type="ARBA" id="ARBA00006375"/>
    </source>
</evidence>
<dbReference type="AlphaFoldDB" id="A0AAY4DA93"/>
<evidence type="ECO:0000256" key="11">
    <source>
        <dbReference type="RuleBase" id="RU000488"/>
    </source>
</evidence>
<comment type="similarity">
    <text evidence="2 11">Belongs to the mitochondrial carrier (TC 2.A.29) family.</text>
</comment>
<dbReference type="InterPro" id="IPR018108">
    <property type="entry name" value="MCP_transmembrane"/>
</dbReference>
<evidence type="ECO:0000313" key="12">
    <source>
        <dbReference type="Ensembl" id="ENSDCDP00010042099.1"/>
    </source>
</evidence>
<comment type="subcellular location">
    <subcellularLocation>
        <location evidence="1">Mitochondrion inner membrane</location>
        <topology evidence="1">Multi-pass membrane protein</topology>
    </subcellularLocation>
</comment>
<gene>
    <name evidence="12" type="primary">SLC25A53</name>
</gene>
<dbReference type="PANTHER" id="PTHR46131:SF5">
    <property type="entry name" value="SOLUTE CARRIER FAMILY 25 MEMBER 53"/>
    <property type="match status" value="1"/>
</dbReference>
<keyword evidence="4 10" id="KW-0812">Transmembrane</keyword>
<reference evidence="12 13" key="1">
    <citation type="submission" date="2020-06" db="EMBL/GenBank/DDBJ databases">
        <authorList>
            <consortium name="Wellcome Sanger Institute Data Sharing"/>
        </authorList>
    </citation>
    <scope>NUCLEOTIDE SEQUENCE [LARGE SCALE GENOMIC DNA]</scope>
</reference>
<reference evidence="12" key="2">
    <citation type="submission" date="2025-08" db="UniProtKB">
        <authorList>
            <consortium name="Ensembl"/>
        </authorList>
    </citation>
    <scope>IDENTIFICATION</scope>
</reference>
<dbReference type="Ensembl" id="ENSDCDT00010052131.1">
    <property type="protein sequence ID" value="ENSDCDP00010042099.1"/>
    <property type="gene ID" value="ENSDCDG00010026576.1"/>
</dbReference>
<evidence type="ECO:0000256" key="6">
    <source>
        <dbReference type="ARBA" id="ARBA00022792"/>
    </source>
</evidence>
<dbReference type="GeneTree" id="ENSGT00940000161713"/>
<evidence type="ECO:0000313" key="13">
    <source>
        <dbReference type="Proteomes" id="UP000694580"/>
    </source>
</evidence>
<evidence type="ECO:0000256" key="5">
    <source>
        <dbReference type="ARBA" id="ARBA00022737"/>
    </source>
</evidence>
<keyword evidence="5" id="KW-0677">Repeat</keyword>
<dbReference type="GO" id="GO:0051724">
    <property type="term" value="F:NAD transmembrane transporter activity"/>
    <property type="evidence" value="ECO:0007669"/>
    <property type="project" value="TreeGrafter"/>
</dbReference>
<evidence type="ECO:0008006" key="14">
    <source>
        <dbReference type="Google" id="ProtNLM"/>
    </source>
</evidence>
<evidence type="ECO:0000256" key="7">
    <source>
        <dbReference type="ARBA" id="ARBA00022989"/>
    </source>
</evidence>
<protein>
    <recommendedName>
        <fullName evidence="14">Solute carrier family 25 member 53</fullName>
    </recommendedName>
</protein>
<dbReference type="InterPro" id="IPR023395">
    <property type="entry name" value="MCP_dom_sf"/>
</dbReference>
<keyword evidence="9 10" id="KW-0472">Membrane</keyword>
<keyword evidence="3 11" id="KW-0813">Transport</keyword>
<organism evidence="12 13">
    <name type="scientific">Denticeps clupeoides</name>
    <name type="common">denticle herring</name>
    <dbReference type="NCBI Taxonomy" id="299321"/>
    <lineage>
        <taxon>Eukaryota</taxon>
        <taxon>Metazoa</taxon>
        <taxon>Chordata</taxon>
        <taxon>Craniata</taxon>
        <taxon>Vertebrata</taxon>
        <taxon>Euteleostomi</taxon>
        <taxon>Actinopterygii</taxon>
        <taxon>Neopterygii</taxon>
        <taxon>Teleostei</taxon>
        <taxon>Clupei</taxon>
        <taxon>Clupeiformes</taxon>
        <taxon>Denticipitoidei</taxon>
        <taxon>Denticipitidae</taxon>
        <taxon>Denticeps</taxon>
    </lineage>
</organism>
<feature type="repeat" description="Solcar" evidence="10">
    <location>
        <begin position="107"/>
        <end position="193"/>
    </location>
</feature>
<dbReference type="SUPFAM" id="SSF103506">
    <property type="entry name" value="Mitochondrial carrier"/>
    <property type="match status" value="1"/>
</dbReference>
<dbReference type="PROSITE" id="PS50920">
    <property type="entry name" value="SOLCAR"/>
    <property type="match status" value="2"/>
</dbReference>
<keyword evidence="13" id="KW-1185">Reference proteome</keyword>
<dbReference type="Pfam" id="PF00153">
    <property type="entry name" value="Mito_carr"/>
    <property type="match status" value="3"/>
</dbReference>
<keyword evidence="7" id="KW-1133">Transmembrane helix</keyword>
<evidence type="ECO:0000256" key="9">
    <source>
        <dbReference type="ARBA" id="ARBA00023136"/>
    </source>
</evidence>
<name>A0AAY4DA93_9TELE</name>
<sequence length="293" mass="31533">ATCCLAASAGEKEDASAMQSRSYVHGGLSGLVATVVTFPVHKTLFRQQLHSALVREAVLQLRKEGPVKLYRGVAPPLAVRTLQGAFLFGLQGTLLQRIAPLGERRAPPVLLQAVAGVGTGAVEALMFAPFERVQNVLQNERNHRTLPTLRSIISRLKSQTPAKGFYRGLTPILVRNSVGSGLYFGLKNPVRDALSTQGFSPVVSSFLSGVLNSVAISLPLYPLSVLVANMQARVGGDGGGVRACARGLWRARQRSVARLYRGGTLVILRSCISWGITTAVYDYLEKNSTWLPI</sequence>
<accession>A0AAY4DA93</accession>
<evidence type="ECO:0000256" key="3">
    <source>
        <dbReference type="ARBA" id="ARBA00022448"/>
    </source>
</evidence>
<dbReference type="InterPro" id="IPR052465">
    <property type="entry name" value="Mito_NAD+_Carrier"/>
</dbReference>
<dbReference type="PANTHER" id="PTHR46131">
    <property type="entry name" value="SD08549P"/>
    <property type="match status" value="1"/>
</dbReference>
<evidence type="ECO:0000256" key="4">
    <source>
        <dbReference type="ARBA" id="ARBA00022692"/>
    </source>
</evidence>
<evidence type="ECO:0000256" key="1">
    <source>
        <dbReference type="ARBA" id="ARBA00004448"/>
    </source>
</evidence>
<feature type="repeat" description="Solcar" evidence="10">
    <location>
        <begin position="21"/>
        <end position="97"/>
    </location>
</feature>